<dbReference type="Pfam" id="PF17293">
    <property type="entry name" value="Arm-DNA-bind_5"/>
    <property type="match status" value="1"/>
</dbReference>
<dbReference type="Pfam" id="PF13102">
    <property type="entry name" value="Phage_int_SAM_5"/>
    <property type="match status" value="1"/>
</dbReference>
<evidence type="ECO:0000256" key="2">
    <source>
        <dbReference type="ARBA" id="ARBA00023125"/>
    </source>
</evidence>
<dbReference type="InterPro" id="IPR013762">
    <property type="entry name" value="Integrase-like_cat_sf"/>
</dbReference>
<comment type="caution">
    <text evidence="5">The sequence shown here is derived from an EMBL/GenBank/DDBJ whole genome shotgun (WGS) entry which is preliminary data.</text>
</comment>
<evidence type="ECO:0000259" key="4">
    <source>
        <dbReference type="PROSITE" id="PS51898"/>
    </source>
</evidence>
<gene>
    <name evidence="5" type="primary">xerD_2</name>
    <name evidence="5" type="ORF">NCTC12929_02049</name>
</gene>
<dbReference type="SUPFAM" id="SSF56349">
    <property type="entry name" value="DNA breaking-rejoining enzymes"/>
    <property type="match status" value="1"/>
</dbReference>
<sequence length="388" mass="46055">MLVNTDILRHSPNKLEAMKYSFFLKKSYVNKEGKCPLYLNLYIHKQRKRIPINLFITPSEWSKSTQRISKKCENHFDYNLILKNIESRINEIEIQFRLSNQILTVDKCADLLKRPDLTIDFISFVEYEMSLKLMEENSIKNHESVLKKLKKYKQNILFADINELFIAKYRQYLATKLGNQEATIDSNIKVIKHYIKLAKKRGLIINIDLERIKIRQHRSHRTNLSLAEVERMKEYYFSNFIKESHKKTLGYFLFNCMTGLRINDLLRLKREQLNEDFFNFWNQKSKKQQILMTNETCKKILTHDPELFINKVTAKTINETIKEIAVFLGIKKHVTCHIARHTFATNYLRRGGKVEDLQILLAHSDIKTTMVYVHIVESETIKSMKLLD</sequence>
<dbReference type="GO" id="GO:0003677">
    <property type="term" value="F:DNA binding"/>
    <property type="evidence" value="ECO:0007669"/>
    <property type="project" value="UniProtKB-KW"/>
</dbReference>
<proteinExistence type="inferred from homology"/>
<dbReference type="InterPro" id="IPR025269">
    <property type="entry name" value="SAM-like_dom"/>
</dbReference>
<keyword evidence="2" id="KW-0238">DNA-binding</keyword>
<dbReference type="InterPro" id="IPR011010">
    <property type="entry name" value="DNA_brk_join_enz"/>
</dbReference>
<evidence type="ECO:0000313" key="5">
    <source>
        <dbReference type="EMBL" id="VDH05891.1"/>
    </source>
</evidence>
<dbReference type="RefSeq" id="WP_002663515.1">
    <property type="nucleotide sequence ID" value="NZ_UFTL01000001.1"/>
</dbReference>
<comment type="similarity">
    <text evidence="1">Belongs to the 'phage' integrase family.</text>
</comment>
<accession>A0A7Z9CGS5</accession>
<dbReference type="InterPro" id="IPR002104">
    <property type="entry name" value="Integrase_catalytic"/>
</dbReference>
<dbReference type="AlphaFoldDB" id="A0A7Z9CGS5"/>
<evidence type="ECO:0000256" key="1">
    <source>
        <dbReference type="ARBA" id="ARBA00008857"/>
    </source>
</evidence>
<keyword evidence="3" id="KW-0233">DNA recombination</keyword>
<dbReference type="CDD" id="cd01185">
    <property type="entry name" value="INTN1_C_like"/>
    <property type="match status" value="1"/>
</dbReference>
<evidence type="ECO:0000256" key="3">
    <source>
        <dbReference type="ARBA" id="ARBA00023172"/>
    </source>
</evidence>
<feature type="domain" description="Tyr recombinase" evidence="4">
    <location>
        <begin position="219"/>
        <end position="386"/>
    </location>
</feature>
<evidence type="ECO:0000313" key="6">
    <source>
        <dbReference type="Proteomes" id="UP000270205"/>
    </source>
</evidence>
<dbReference type="EMBL" id="UYIV01000001">
    <property type="protein sequence ID" value="VDH05891.1"/>
    <property type="molecule type" value="Genomic_DNA"/>
</dbReference>
<dbReference type="Gene3D" id="1.10.150.130">
    <property type="match status" value="1"/>
</dbReference>
<dbReference type="InterPro" id="IPR050090">
    <property type="entry name" value="Tyrosine_recombinase_XerCD"/>
</dbReference>
<dbReference type="GO" id="GO:0015074">
    <property type="term" value="P:DNA integration"/>
    <property type="evidence" value="ECO:0007669"/>
    <property type="project" value="InterPro"/>
</dbReference>
<dbReference type="PROSITE" id="PS51898">
    <property type="entry name" value="TYR_RECOMBINASE"/>
    <property type="match status" value="1"/>
</dbReference>
<protein>
    <submittedName>
        <fullName evidence="5">Oxygen-independent coproporphyrinogen III oxidase</fullName>
    </submittedName>
</protein>
<dbReference type="InterPro" id="IPR010998">
    <property type="entry name" value="Integrase_recombinase_N"/>
</dbReference>
<dbReference type="GO" id="GO:0006310">
    <property type="term" value="P:DNA recombination"/>
    <property type="evidence" value="ECO:0007669"/>
    <property type="project" value="UniProtKB-KW"/>
</dbReference>
<dbReference type="PANTHER" id="PTHR30349">
    <property type="entry name" value="PHAGE INTEGRASE-RELATED"/>
    <property type="match status" value="1"/>
</dbReference>
<dbReference type="Gene3D" id="1.10.443.10">
    <property type="entry name" value="Intergrase catalytic core"/>
    <property type="match status" value="1"/>
</dbReference>
<name>A0A7Z9CGS5_9FLAO</name>
<organism evidence="5 6">
    <name type="scientific">Bergeyella zoohelcum</name>
    <dbReference type="NCBI Taxonomy" id="1015"/>
    <lineage>
        <taxon>Bacteria</taxon>
        <taxon>Pseudomonadati</taxon>
        <taxon>Bacteroidota</taxon>
        <taxon>Flavobacteriia</taxon>
        <taxon>Flavobacteriales</taxon>
        <taxon>Weeksellaceae</taxon>
        <taxon>Bergeyella</taxon>
    </lineage>
</organism>
<dbReference type="Pfam" id="PF00589">
    <property type="entry name" value="Phage_integrase"/>
    <property type="match status" value="1"/>
</dbReference>
<dbReference type="InterPro" id="IPR035386">
    <property type="entry name" value="Arm-DNA-bind_5"/>
</dbReference>
<dbReference type="Proteomes" id="UP000270205">
    <property type="component" value="Unassembled WGS sequence"/>
</dbReference>
<dbReference type="PANTHER" id="PTHR30349:SF64">
    <property type="entry name" value="PROPHAGE INTEGRASE INTD-RELATED"/>
    <property type="match status" value="1"/>
</dbReference>
<reference evidence="5 6" key="1">
    <citation type="submission" date="2018-11" db="EMBL/GenBank/DDBJ databases">
        <authorList>
            <consortium name="Pathogen Informatics"/>
        </authorList>
    </citation>
    <scope>NUCLEOTIDE SEQUENCE [LARGE SCALE GENOMIC DNA]</scope>
    <source>
        <strain evidence="5 6">NCTC12929</strain>
    </source>
</reference>